<dbReference type="Pfam" id="PF08666">
    <property type="entry name" value="SAF"/>
    <property type="match status" value="1"/>
</dbReference>
<reference evidence="3 4" key="1">
    <citation type="submission" date="2017-12" db="EMBL/GenBank/DDBJ databases">
        <title>Taxonomic description and draft genome of Pradoshia cofamensis Gen. nov., sp. nov., a thermotolerant bacillale isolated from anterior gut of earthworm Eisenia fetida.</title>
        <authorList>
            <person name="Saha T."/>
            <person name="Chakraborty R."/>
        </authorList>
    </citation>
    <scope>NUCLEOTIDE SEQUENCE [LARGE SCALE GENOMIC DNA]</scope>
    <source>
        <strain evidence="3 4">EAG3</strain>
    </source>
</reference>
<dbReference type="EMBL" id="PKOZ01000014">
    <property type="protein sequence ID" value="PQD94110.1"/>
    <property type="molecule type" value="Genomic_DNA"/>
</dbReference>
<proteinExistence type="predicted"/>
<evidence type="ECO:0000313" key="3">
    <source>
        <dbReference type="EMBL" id="PQD94110.1"/>
    </source>
</evidence>
<evidence type="ECO:0000259" key="2">
    <source>
        <dbReference type="Pfam" id="PF08666"/>
    </source>
</evidence>
<evidence type="ECO:0000256" key="1">
    <source>
        <dbReference type="SAM" id="MobiDB-lite"/>
    </source>
</evidence>
<protein>
    <submittedName>
        <fullName evidence="3">Flp pilus assembly protein CpaB</fullName>
    </submittedName>
</protein>
<feature type="region of interest" description="Disordered" evidence="1">
    <location>
        <begin position="204"/>
        <end position="251"/>
    </location>
</feature>
<feature type="domain" description="SAF" evidence="2">
    <location>
        <begin position="42"/>
        <end position="100"/>
    </location>
</feature>
<sequence>MLESKRRAIIFLLLSLSLAIIAGFLVLQKVKAMNNDLGTMVQVYAAKTDISSRQEIMPDMITTKEIPQKYLEEYHITNVSDLENKVAVVPLSAGDVISKNILKQSSVVMEEHNRLISVMSDERVIFDESLEALDRVDIIVSEKFGDKPQTTIFMEDVKVARIAKKSDKFAGVQLEVPLEKAPELIHMQNYADSVRIVKSNVGQPAEELEAAEEETKEEKTDVKEAEKAPPKEEEKEESKDKKDESEEKKED</sequence>
<organism evidence="3 4">
    <name type="scientific">Pradoshia eiseniae</name>
    <dbReference type="NCBI Taxonomy" id="2064768"/>
    <lineage>
        <taxon>Bacteria</taxon>
        <taxon>Bacillati</taxon>
        <taxon>Bacillota</taxon>
        <taxon>Bacilli</taxon>
        <taxon>Bacillales</taxon>
        <taxon>Bacillaceae</taxon>
        <taxon>Pradoshia</taxon>
    </lineage>
</organism>
<dbReference type="AlphaFoldDB" id="A0A2S7MWI4"/>
<dbReference type="Gene3D" id="3.90.1210.10">
    <property type="entry name" value="Antifreeze-like/N-acetylneuraminic acid synthase C-terminal domain"/>
    <property type="match status" value="1"/>
</dbReference>
<gene>
    <name evidence="3" type="ORF">CYL18_16170</name>
</gene>
<keyword evidence="4" id="KW-1185">Reference proteome</keyword>
<dbReference type="CDD" id="cd11614">
    <property type="entry name" value="SAF_CpaB_FlgA_like"/>
    <property type="match status" value="1"/>
</dbReference>
<name>A0A2S7MWI4_9BACI</name>
<dbReference type="OrthoDB" id="2989382at2"/>
<comment type="caution">
    <text evidence="3">The sequence shown here is derived from an EMBL/GenBank/DDBJ whole genome shotgun (WGS) entry which is preliminary data.</text>
</comment>
<accession>A0A2S7MWI4</accession>
<feature type="compositionally biased region" description="Acidic residues" evidence="1">
    <location>
        <begin position="206"/>
        <end position="215"/>
    </location>
</feature>
<dbReference type="RefSeq" id="WP_104850548.1">
    <property type="nucleotide sequence ID" value="NZ_PKOZ01000014.1"/>
</dbReference>
<dbReference type="InterPro" id="IPR013974">
    <property type="entry name" value="SAF"/>
</dbReference>
<feature type="compositionally biased region" description="Basic and acidic residues" evidence="1">
    <location>
        <begin position="216"/>
        <end position="251"/>
    </location>
</feature>
<evidence type="ECO:0000313" key="4">
    <source>
        <dbReference type="Proteomes" id="UP000239663"/>
    </source>
</evidence>
<dbReference type="Proteomes" id="UP000239663">
    <property type="component" value="Unassembled WGS sequence"/>
</dbReference>